<feature type="non-terminal residue" evidence="2">
    <location>
        <position position="36"/>
    </location>
</feature>
<name>A0A6J4NZ72_9ACTN</name>
<protein>
    <submittedName>
        <fullName evidence="2">Uncharacterized protein</fullName>
    </submittedName>
</protein>
<sequence>AAIHGIREDGRGRRDAAAGALRRDGRPHRRTGRRGG</sequence>
<evidence type="ECO:0000313" key="2">
    <source>
        <dbReference type="EMBL" id="CAA9399682.1"/>
    </source>
</evidence>
<feature type="compositionally biased region" description="Basic and acidic residues" evidence="1">
    <location>
        <begin position="1"/>
        <end position="24"/>
    </location>
</feature>
<feature type="region of interest" description="Disordered" evidence="1">
    <location>
        <begin position="1"/>
        <end position="36"/>
    </location>
</feature>
<proteinExistence type="predicted"/>
<organism evidence="2">
    <name type="scientific">uncultured Nocardioides sp</name>
    <dbReference type="NCBI Taxonomy" id="198441"/>
    <lineage>
        <taxon>Bacteria</taxon>
        <taxon>Bacillati</taxon>
        <taxon>Actinomycetota</taxon>
        <taxon>Actinomycetes</taxon>
        <taxon>Propionibacteriales</taxon>
        <taxon>Nocardioidaceae</taxon>
        <taxon>Nocardioides</taxon>
        <taxon>environmental samples</taxon>
    </lineage>
</organism>
<reference evidence="2" key="1">
    <citation type="submission" date="2020-02" db="EMBL/GenBank/DDBJ databases">
        <authorList>
            <person name="Meier V. D."/>
        </authorList>
    </citation>
    <scope>NUCLEOTIDE SEQUENCE</scope>
    <source>
        <strain evidence="2">AVDCRST_MAG06</strain>
    </source>
</reference>
<feature type="compositionally biased region" description="Basic residues" evidence="1">
    <location>
        <begin position="25"/>
        <end position="36"/>
    </location>
</feature>
<dbReference type="EMBL" id="CADCUP010000141">
    <property type="protein sequence ID" value="CAA9399682.1"/>
    <property type="molecule type" value="Genomic_DNA"/>
</dbReference>
<feature type="non-terminal residue" evidence="2">
    <location>
        <position position="1"/>
    </location>
</feature>
<dbReference type="AlphaFoldDB" id="A0A6J4NZ72"/>
<evidence type="ECO:0000256" key="1">
    <source>
        <dbReference type="SAM" id="MobiDB-lite"/>
    </source>
</evidence>
<accession>A0A6J4NZ72</accession>
<gene>
    <name evidence="2" type="ORF">AVDCRST_MAG06-2095</name>
</gene>